<keyword evidence="1" id="KW-0732">Signal</keyword>
<organism evidence="2 3">
    <name type="scientific">Fusarium oxysporum f. sp. rapae</name>
    <dbReference type="NCBI Taxonomy" id="485398"/>
    <lineage>
        <taxon>Eukaryota</taxon>
        <taxon>Fungi</taxon>
        <taxon>Dikarya</taxon>
        <taxon>Ascomycota</taxon>
        <taxon>Pezizomycotina</taxon>
        <taxon>Sordariomycetes</taxon>
        <taxon>Hypocreomycetidae</taxon>
        <taxon>Hypocreales</taxon>
        <taxon>Nectriaceae</taxon>
        <taxon>Fusarium</taxon>
        <taxon>Fusarium oxysporum species complex</taxon>
    </lineage>
</organism>
<evidence type="ECO:0000313" key="2">
    <source>
        <dbReference type="EMBL" id="KAG7413051.1"/>
    </source>
</evidence>
<dbReference type="Proteomes" id="UP000694050">
    <property type="component" value="Unassembled WGS sequence"/>
</dbReference>
<gene>
    <name evidence="2" type="ORF">Forpe1208_v008747</name>
</gene>
<accession>A0A8J5NUE4</accession>
<sequence length="96" mass="11024">MLKVFLWFFGLLRYRKQSGCRLCAKQRQQRKAEQIRCRATGIQGHAQTTKNIDEKPMKGILITKRRIYVGDLFVLNFISGRLQPAPPLKFGGSRGS</sequence>
<feature type="chain" id="PRO_5035146436" description="Secreted protein" evidence="1">
    <location>
        <begin position="20"/>
        <end position="96"/>
    </location>
</feature>
<evidence type="ECO:0008006" key="4">
    <source>
        <dbReference type="Google" id="ProtNLM"/>
    </source>
</evidence>
<protein>
    <recommendedName>
        <fullName evidence="4">Secreted protein</fullName>
    </recommendedName>
</protein>
<evidence type="ECO:0000313" key="3">
    <source>
        <dbReference type="Proteomes" id="UP000694050"/>
    </source>
</evidence>
<dbReference type="EMBL" id="JAELUQ010000006">
    <property type="protein sequence ID" value="KAG7413051.1"/>
    <property type="molecule type" value="Genomic_DNA"/>
</dbReference>
<proteinExistence type="predicted"/>
<feature type="signal peptide" evidence="1">
    <location>
        <begin position="1"/>
        <end position="19"/>
    </location>
</feature>
<reference evidence="2" key="1">
    <citation type="submission" date="2021-04" db="EMBL/GenBank/DDBJ databases">
        <title>First draft genome resource for Brassicaceae pathogens Fusarium oxysporum f. sp. raphani and Fusarium oxysporum f. sp. rapae.</title>
        <authorList>
            <person name="Asai S."/>
        </authorList>
    </citation>
    <scope>NUCLEOTIDE SEQUENCE</scope>
    <source>
        <strain evidence="2">Tf1208</strain>
    </source>
</reference>
<dbReference type="AlphaFoldDB" id="A0A8J5NUE4"/>
<comment type="caution">
    <text evidence="2">The sequence shown here is derived from an EMBL/GenBank/DDBJ whole genome shotgun (WGS) entry which is preliminary data.</text>
</comment>
<evidence type="ECO:0000256" key="1">
    <source>
        <dbReference type="SAM" id="SignalP"/>
    </source>
</evidence>
<name>A0A8J5NUE4_FUSOX</name>